<evidence type="ECO:0000256" key="1">
    <source>
        <dbReference type="SAM" id="SignalP"/>
    </source>
</evidence>
<comment type="caution">
    <text evidence="2">The sequence shown here is derived from an EMBL/GenBank/DDBJ whole genome shotgun (WGS) entry which is preliminary data.</text>
</comment>
<protein>
    <submittedName>
        <fullName evidence="2">Uncharacterized protein</fullName>
    </submittedName>
</protein>
<gene>
    <name evidence="2" type="ORF">SPARVUS_LOCUS7962968</name>
</gene>
<keyword evidence="1" id="KW-0732">Signal</keyword>
<feature type="signal peptide" evidence="1">
    <location>
        <begin position="1"/>
        <end position="19"/>
    </location>
</feature>
<proteinExistence type="predicted"/>
<accession>A0ABN9DR34</accession>
<organism evidence="2 3">
    <name type="scientific">Staurois parvus</name>
    <dbReference type="NCBI Taxonomy" id="386267"/>
    <lineage>
        <taxon>Eukaryota</taxon>
        <taxon>Metazoa</taxon>
        <taxon>Chordata</taxon>
        <taxon>Craniata</taxon>
        <taxon>Vertebrata</taxon>
        <taxon>Euteleostomi</taxon>
        <taxon>Amphibia</taxon>
        <taxon>Batrachia</taxon>
        <taxon>Anura</taxon>
        <taxon>Neobatrachia</taxon>
        <taxon>Ranoidea</taxon>
        <taxon>Ranidae</taxon>
        <taxon>Staurois</taxon>
    </lineage>
</organism>
<dbReference type="Proteomes" id="UP001162483">
    <property type="component" value="Unassembled WGS sequence"/>
</dbReference>
<evidence type="ECO:0000313" key="2">
    <source>
        <dbReference type="EMBL" id="CAI9574429.1"/>
    </source>
</evidence>
<dbReference type="EMBL" id="CATNWA010014661">
    <property type="protein sequence ID" value="CAI9574429.1"/>
    <property type="molecule type" value="Genomic_DNA"/>
</dbReference>
<reference evidence="2" key="1">
    <citation type="submission" date="2023-05" db="EMBL/GenBank/DDBJ databases">
        <authorList>
            <person name="Stuckert A."/>
        </authorList>
    </citation>
    <scope>NUCLEOTIDE SEQUENCE</scope>
</reference>
<feature type="chain" id="PRO_5046569787" evidence="1">
    <location>
        <begin position="20"/>
        <end position="84"/>
    </location>
</feature>
<sequence>MKTFHRLIIFFLYFHKCVPVDSSKNIITEVEKKIILPCGVVSKGDIAWLKNGASVLKYIKNQKYTSNLLKDSNRFNVYDHSFNK</sequence>
<name>A0ABN9DR34_9NEOB</name>
<keyword evidence="3" id="KW-1185">Reference proteome</keyword>
<evidence type="ECO:0000313" key="3">
    <source>
        <dbReference type="Proteomes" id="UP001162483"/>
    </source>
</evidence>